<dbReference type="GO" id="GO:0005634">
    <property type="term" value="C:nucleus"/>
    <property type="evidence" value="ECO:0007669"/>
    <property type="project" value="UniProtKB-SubCell"/>
</dbReference>
<feature type="region of interest" description="Disordered" evidence="6">
    <location>
        <begin position="235"/>
        <end position="254"/>
    </location>
</feature>
<evidence type="ECO:0000259" key="7">
    <source>
        <dbReference type="Pfam" id="PF05699"/>
    </source>
</evidence>
<evidence type="ECO:0000256" key="5">
    <source>
        <dbReference type="ARBA" id="ARBA00023242"/>
    </source>
</evidence>
<evidence type="ECO:0000313" key="8">
    <source>
        <dbReference type="RefSeq" id="XP_028128700.1"/>
    </source>
</evidence>
<dbReference type="InterPro" id="IPR008906">
    <property type="entry name" value="HATC_C_dom"/>
</dbReference>
<evidence type="ECO:0000256" key="6">
    <source>
        <dbReference type="SAM" id="MobiDB-lite"/>
    </source>
</evidence>
<reference evidence="8" key="1">
    <citation type="submission" date="2025-08" db="UniProtKB">
        <authorList>
            <consortium name="RefSeq"/>
        </authorList>
    </citation>
    <scope>IDENTIFICATION</scope>
    <source>
        <tissue evidence="8">Whole insect</tissue>
    </source>
</reference>
<dbReference type="AlphaFoldDB" id="A0A6P7F5G4"/>
<dbReference type="PANTHER" id="PTHR46481">
    <property type="entry name" value="ZINC FINGER BED DOMAIN-CONTAINING PROTEIN 4"/>
    <property type="match status" value="1"/>
</dbReference>
<dbReference type="InParanoid" id="A0A6P7F5G4"/>
<name>A0A6P7F5G4_DIAVI</name>
<gene>
    <name evidence="8" type="primary">LOC114324966</name>
</gene>
<proteinExistence type="predicted"/>
<accession>A0A6P7F5G4</accession>
<evidence type="ECO:0000256" key="4">
    <source>
        <dbReference type="ARBA" id="ARBA00022833"/>
    </source>
</evidence>
<evidence type="ECO:0000256" key="3">
    <source>
        <dbReference type="ARBA" id="ARBA00022771"/>
    </source>
</evidence>
<dbReference type="SUPFAM" id="SSF53098">
    <property type="entry name" value="Ribonuclease H-like"/>
    <property type="match status" value="1"/>
</dbReference>
<feature type="domain" description="HAT C-terminal dimerisation" evidence="7">
    <location>
        <begin position="285"/>
        <end position="361"/>
    </location>
</feature>
<dbReference type="InterPro" id="IPR052035">
    <property type="entry name" value="ZnF_BED_domain_contain"/>
</dbReference>
<dbReference type="PANTHER" id="PTHR46481:SF10">
    <property type="entry name" value="ZINC FINGER BED DOMAIN-CONTAINING PROTEIN 39"/>
    <property type="match status" value="1"/>
</dbReference>
<evidence type="ECO:0000256" key="1">
    <source>
        <dbReference type="ARBA" id="ARBA00004123"/>
    </source>
</evidence>
<keyword evidence="3" id="KW-0863">Zinc-finger</keyword>
<sequence>MIKACQILKIRHLPCFAHTLNLVVQDHFSAEPVQAILKRCKEVVKFFKSSCIAYEKFKEVQVQAWKGTANEQKDPYTLVQEVPTRWNSCFYMIQRILQTSESLNKTLLKIRKAPAPLTIDELSILGDLEKALGCFEEATKKISGSSYVTSSLIIPMVYGIHNNLTSEVMSTEIGDNFRLGLIESVSKRLFQYESRSLTRISTLIDPRFKKEAFRIKENADQACTLLENEMTVYAKQEKSKSGNGNGDNRGFDEPKPKRTLFDFMEQKVKVKVNNVSADVIIIKRQYLERQNASSEIDPLLFWKVNGTDLFPMQELALKYLQIPGTSVESERNFSAAGYISGQRRTRLKANTLSTLVFLNKNSWLLD</sequence>
<keyword evidence="4" id="KW-0862">Zinc</keyword>
<comment type="subcellular location">
    <subcellularLocation>
        <location evidence="1">Nucleus</location>
    </subcellularLocation>
</comment>
<dbReference type="InterPro" id="IPR012337">
    <property type="entry name" value="RNaseH-like_sf"/>
</dbReference>
<protein>
    <submittedName>
        <fullName evidence="8">Zinc finger BED domain-containing protein 4-like</fullName>
    </submittedName>
</protein>
<organism evidence="8">
    <name type="scientific">Diabrotica virgifera virgifera</name>
    <name type="common">western corn rootworm</name>
    <dbReference type="NCBI Taxonomy" id="50390"/>
    <lineage>
        <taxon>Eukaryota</taxon>
        <taxon>Metazoa</taxon>
        <taxon>Ecdysozoa</taxon>
        <taxon>Arthropoda</taxon>
        <taxon>Hexapoda</taxon>
        <taxon>Insecta</taxon>
        <taxon>Pterygota</taxon>
        <taxon>Neoptera</taxon>
        <taxon>Endopterygota</taxon>
        <taxon>Coleoptera</taxon>
        <taxon>Polyphaga</taxon>
        <taxon>Cucujiformia</taxon>
        <taxon>Chrysomeloidea</taxon>
        <taxon>Chrysomelidae</taxon>
        <taxon>Galerucinae</taxon>
        <taxon>Diabroticina</taxon>
        <taxon>Diabroticites</taxon>
        <taxon>Diabrotica</taxon>
    </lineage>
</organism>
<dbReference type="Pfam" id="PF05699">
    <property type="entry name" value="Dimer_Tnp_hAT"/>
    <property type="match status" value="1"/>
</dbReference>
<evidence type="ECO:0000256" key="2">
    <source>
        <dbReference type="ARBA" id="ARBA00022723"/>
    </source>
</evidence>
<keyword evidence="5" id="KW-0539">Nucleus</keyword>
<dbReference type="GO" id="GO:0008270">
    <property type="term" value="F:zinc ion binding"/>
    <property type="evidence" value="ECO:0007669"/>
    <property type="project" value="UniProtKB-KW"/>
</dbReference>
<dbReference type="RefSeq" id="XP_028128700.1">
    <property type="nucleotide sequence ID" value="XM_028272899.1"/>
</dbReference>
<dbReference type="GO" id="GO:0046983">
    <property type="term" value="F:protein dimerization activity"/>
    <property type="evidence" value="ECO:0007669"/>
    <property type="project" value="InterPro"/>
</dbReference>
<keyword evidence="2" id="KW-0479">Metal-binding</keyword>